<keyword evidence="3" id="KW-1185">Reference proteome</keyword>
<dbReference type="Proteomes" id="UP000006697">
    <property type="component" value="Chromosome"/>
</dbReference>
<evidence type="ECO:0000313" key="3">
    <source>
        <dbReference type="Proteomes" id="UP000006697"/>
    </source>
</evidence>
<dbReference type="eggNOG" id="ENOG5032ZVB">
    <property type="taxonomic scope" value="Bacteria"/>
</dbReference>
<name>A4G5Q7_HERAR</name>
<dbReference type="AlphaFoldDB" id="A4G5Q7"/>
<dbReference type="HOGENOM" id="CLU_1903822_0_0_4"/>
<dbReference type="KEGG" id="har:HEAR1687"/>
<dbReference type="EMBL" id="CU207211">
    <property type="protein sequence ID" value="CAL61844.1"/>
    <property type="molecule type" value="Genomic_DNA"/>
</dbReference>
<protein>
    <submittedName>
        <fullName evidence="2">Uncharacterized protein</fullName>
    </submittedName>
</protein>
<sequence>MKRSLSIILLSFFVSTGVLAAGPPHCKQQIVEKSVIEMCIVPGAALEHDVYTLKADKVLVFALVDDYSEKVELVHTIPDGLSKEFPLSKQGEKVVKIRGGCVPESKDSIEVARLCNFYWGKHHVVKDIRFVFK</sequence>
<dbReference type="OrthoDB" id="7063247at2"/>
<evidence type="ECO:0000256" key="1">
    <source>
        <dbReference type="SAM" id="SignalP"/>
    </source>
</evidence>
<feature type="signal peptide" evidence="1">
    <location>
        <begin position="1"/>
        <end position="20"/>
    </location>
</feature>
<proteinExistence type="predicted"/>
<feature type="chain" id="PRO_5002668180" evidence="1">
    <location>
        <begin position="21"/>
        <end position="133"/>
    </location>
</feature>
<gene>
    <name evidence="2" type="ordered locus">HEAR1687</name>
</gene>
<organism evidence="2 3">
    <name type="scientific">Herminiimonas arsenicoxydans</name>
    <dbReference type="NCBI Taxonomy" id="204773"/>
    <lineage>
        <taxon>Bacteria</taxon>
        <taxon>Pseudomonadati</taxon>
        <taxon>Pseudomonadota</taxon>
        <taxon>Betaproteobacteria</taxon>
        <taxon>Burkholderiales</taxon>
        <taxon>Oxalobacteraceae</taxon>
        <taxon>Herminiimonas</taxon>
    </lineage>
</organism>
<accession>A4G5Q7</accession>
<keyword evidence="1" id="KW-0732">Signal</keyword>
<evidence type="ECO:0000313" key="2">
    <source>
        <dbReference type="EMBL" id="CAL61844.1"/>
    </source>
</evidence>
<reference evidence="2 3" key="1">
    <citation type="journal article" date="2007" name="PLoS Genet.">
        <title>A tale of two oxidation states: bacterial colonization of arsenic-rich environments.</title>
        <authorList>
            <person name="Muller D."/>
            <person name="Medigue C."/>
            <person name="Koechler S."/>
            <person name="Barbe V."/>
            <person name="Barakat M."/>
            <person name="Talla E."/>
            <person name="Bonnefoy V."/>
            <person name="Krin E."/>
            <person name="Arsene-Ploetze F."/>
            <person name="Carapito C."/>
            <person name="Chandler M."/>
            <person name="Cournoyer B."/>
            <person name="Cruveiller S."/>
            <person name="Dossat C."/>
            <person name="Duval S."/>
            <person name="Heymann M."/>
            <person name="Leize E."/>
            <person name="Lieutaud A."/>
            <person name="Lievremont D."/>
            <person name="Makita Y."/>
            <person name="Mangenot S."/>
            <person name="Nitschke W."/>
            <person name="Ortet P."/>
            <person name="Perdrial N."/>
            <person name="Schoepp B."/>
            <person name="Siguier N."/>
            <person name="Simeonova D.D."/>
            <person name="Rouy Z."/>
            <person name="Segurens B."/>
            <person name="Turlin E."/>
            <person name="Vallenet D."/>
            <person name="Van Dorsselaer A."/>
            <person name="Weiss S."/>
            <person name="Weissenbach J."/>
            <person name="Lett M.C."/>
            <person name="Danchin A."/>
            <person name="Bertin P.N."/>
        </authorList>
    </citation>
    <scope>NUCLEOTIDE SEQUENCE [LARGE SCALE GENOMIC DNA]</scope>
    <source>
        <strain evidence="3">ULPAs1</strain>
    </source>
</reference>